<sequence length="149" mass="16066">MSGWGPICRHPFPPGKLDAAVDCRPCPVDSCAPDPSLTLQLGTHALASSTTTYFGCITLNGVKKRLLTVISMPPFLSVSSSGKPSFAHREGGYVHPSGADVWNSFWSNPQEENPTLTWIVGNGSPGPARDSASWRRDWRMPSREGEAAQ</sequence>
<protein>
    <submittedName>
        <fullName evidence="2">Uncharacterized protein</fullName>
    </submittedName>
</protein>
<evidence type="ECO:0000313" key="3">
    <source>
        <dbReference type="Proteomes" id="UP000827724"/>
    </source>
</evidence>
<dbReference type="EMBL" id="JAIWOZ010000007">
    <property type="protein sequence ID" value="KAH6603147.1"/>
    <property type="molecule type" value="Genomic_DNA"/>
</dbReference>
<proteinExistence type="predicted"/>
<name>A0A9P8QIU4_9HYPO</name>
<accession>A0A9P8QIU4</accession>
<evidence type="ECO:0000256" key="1">
    <source>
        <dbReference type="SAM" id="MobiDB-lite"/>
    </source>
</evidence>
<gene>
    <name evidence="2" type="ORF">Trco_007922</name>
</gene>
<dbReference type="AlphaFoldDB" id="A0A9P8QIU4"/>
<feature type="compositionally biased region" description="Basic and acidic residues" evidence="1">
    <location>
        <begin position="132"/>
        <end position="149"/>
    </location>
</feature>
<evidence type="ECO:0000313" key="2">
    <source>
        <dbReference type="EMBL" id="KAH6603147.1"/>
    </source>
</evidence>
<dbReference type="Proteomes" id="UP000827724">
    <property type="component" value="Unassembled WGS sequence"/>
</dbReference>
<keyword evidence="3" id="KW-1185">Reference proteome</keyword>
<reference evidence="2" key="1">
    <citation type="submission" date="2021-08" db="EMBL/GenBank/DDBJ databases">
        <title>Chromosome-Level Trichoderma cornu-damae using Hi-C Data.</title>
        <authorList>
            <person name="Kim C.S."/>
        </authorList>
    </citation>
    <scope>NUCLEOTIDE SEQUENCE</scope>
    <source>
        <strain evidence="2">KA19-0412C</strain>
    </source>
</reference>
<feature type="region of interest" description="Disordered" evidence="1">
    <location>
        <begin position="118"/>
        <end position="149"/>
    </location>
</feature>
<comment type="caution">
    <text evidence="2">The sequence shown here is derived from an EMBL/GenBank/DDBJ whole genome shotgun (WGS) entry which is preliminary data.</text>
</comment>
<organism evidence="2 3">
    <name type="scientific">Trichoderma cornu-damae</name>
    <dbReference type="NCBI Taxonomy" id="654480"/>
    <lineage>
        <taxon>Eukaryota</taxon>
        <taxon>Fungi</taxon>
        <taxon>Dikarya</taxon>
        <taxon>Ascomycota</taxon>
        <taxon>Pezizomycotina</taxon>
        <taxon>Sordariomycetes</taxon>
        <taxon>Hypocreomycetidae</taxon>
        <taxon>Hypocreales</taxon>
        <taxon>Hypocreaceae</taxon>
        <taxon>Trichoderma</taxon>
    </lineage>
</organism>